<protein>
    <recommendedName>
        <fullName evidence="2">5'-3' DNA helicase ZGRF1-like N-terminal domain-containing protein</fullName>
    </recommendedName>
</protein>
<feature type="region of interest" description="Disordered" evidence="1">
    <location>
        <begin position="100"/>
        <end position="715"/>
    </location>
</feature>
<feature type="compositionally biased region" description="Basic residues" evidence="1">
    <location>
        <begin position="644"/>
        <end position="660"/>
    </location>
</feature>
<feature type="compositionally biased region" description="Basic and acidic residues" evidence="1">
    <location>
        <begin position="350"/>
        <end position="361"/>
    </location>
</feature>
<feature type="compositionally biased region" description="Polar residues" evidence="1">
    <location>
        <begin position="764"/>
        <end position="780"/>
    </location>
</feature>
<dbReference type="PANTHER" id="PTHR28535">
    <property type="entry name" value="ZINC FINGER GRF-TYPE CONTAINING 1"/>
    <property type="match status" value="1"/>
</dbReference>
<gene>
    <name evidence="3" type="ORF">FZEAL_8385</name>
</gene>
<comment type="caution">
    <text evidence="3">The sequence shown here is derived from an EMBL/GenBank/DDBJ whole genome shotgun (WGS) entry which is preliminary data.</text>
</comment>
<dbReference type="AlphaFoldDB" id="A0A8H4XHJ9"/>
<dbReference type="GO" id="GO:0005634">
    <property type="term" value="C:nucleus"/>
    <property type="evidence" value="ECO:0007669"/>
    <property type="project" value="TreeGrafter"/>
</dbReference>
<dbReference type="GO" id="GO:0006302">
    <property type="term" value="P:double-strand break repair"/>
    <property type="evidence" value="ECO:0007669"/>
    <property type="project" value="TreeGrafter"/>
</dbReference>
<feature type="compositionally biased region" description="Polar residues" evidence="1">
    <location>
        <begin position="232"/>
        <end position="243"/>
    </location>
</feature>
<evidence type="ECO:0000259" key="2">
    <source>
        <dbReference type="Pfam" id="PF10382"/>
    </source>
</evidence>
<reference evidence="3" key="2">
    <citation type="submission" date="2020-05" db="EMBL/GenBank/DDBJ databases">
        <authorList>
            <person name="Kim H.-S."/>
            <person name="Proctor R.H."/>
            <person name="Brown D.W."/>
        </authorList>
    </citation>
    <scope>NUCLEOTIDE SEQUENCE</scope>
    <source>
        <strain evidence="3">NRRL 22465</strain>
    </source>
</reference>
<keyword evidence="4" id="KW-1185">Reference proteome</keyword>
<feature type="compositionally biased region" description="Basic residues" evidence="1">
    <location>
        <begin position="273"/>
        <end position="283"/>
    </location>
</feature>
<feature type="region of interest" description="Disordered" evidence="1">
    <location>
        <begin position="745"/>
        <end position="866"/>
    </location>
</feature>
<dbReference type="EMBL" id="JABEYC010000713">
    <property type="protein sequence ID" value="KAF4974751.1"/>
    <property type="molecule type" value="Genomic_DNA"/>
</dbReference>
<evidence type="ECO:0000313" key="3">
    <source>
        <dbReference type="EMBL" id="KAF4974751.1"/>
    </source>
</evidence>
<dbReference type="InterPro" id="IPR018838">
    <property type="entry name" value="ZGRF1-like_N"/>
</dbReference>
<feature type="compositionally biased region" description="Basic and acidic residues" evidence="1">
    <location>
        <begin position="745"/>
        <end position="763"/>
    </location>
</feature>
<proteinExistence type="predicted"/>
<feature type="compositionally biased region" description="Low complexity" evidence="1">
    <location>
        <begin position="582"/>
        <end position="597"/>
    </location>
</feature>
<accession>A0A8H4XHJ9</accession>
<evidence type="ECO:0000256" key="1">
    <source>
        <dbReference type="SAM" id="MobiDB-lite"/>
    </source>
</evidence>
<dbReference type="InterPro" id="IPR052800">
    <property type="entry name" value="DNA_Repair_Helicase_ZGRF1"/>
</dbReference>
<feature type="domain" description="5'-3' DNA helicase ZGRF1-like N-terminal" evidence="2">
    <location>
        <begin position="12"/>
        <end position="93"/>
    </location>
</feature>
<feature type="compositionally biased region" description="Basic and acidic residues" evidence="1">
    <location>
        <begin position="606"/>
        <end position="616"/>
    </location>
</feature>
<feature type="compositionally biased region" description="Basic and acidic residues" evidence="1">
    <location>
        <begin position="444"/>
        <end position="468"/>
    </location>
</feature>
<dbReference type="PANTHER" id="PTHR28535:SF1">
    <property type="entry name" value="PROTEIN ZGRF1"/>
    <property type="match status" value="1"/>
</dbReference>
<organism evidence="3 4">
    <name type="scientific">Fusarium zealandicum</name>
    <dbReference type="NCBI Taxonomy" id="1053134"/>
    <lineage>
        <taxon>Eukaryota</taxon>
        <taxon>Fungi</taxon>
        <taxon>Dikarya</taxon>
        <taxon>Ascomycota</taxon>
        <taxon>Pezizomycotina</taxon>
        <taxon>Sordariomycetes</taxon>
        <taxon>Hypocreomycetidae</taxon>
        <taxon>Hypocreales</taxon>
        <taxon>Nectriaceae</taxon>
        <taxon>Fusarium</taxon>
        <taxon>Fusarium staphyleae species complex</taxon>
    </lineage>
</organism>
<dbReference type="Pfam" id="PF10382">
    <property type="entry name" value="ZGRF1-like_N"/>
    <property type="match status" value="1"/>
</dbReference>
<dbReference type="Proteomes" id="UP000635477">
    <property type="component" value="Unassembled WGS sequence"/>
</dbReference>
<reference evidence="3" key="1">
    <citation type="journal article" date="2020" name="BMC Genomics">
        <title>Correction to: Identification and distribution of gene clusters required for synthesis of sphingolipid metabolism inhibitors in diverse species of the filamentous fungus Fusarium.</title>
        <authorList>
            <person name="Kim H.S."/>
            <person name="Lohmar J.M."/>
            <person name="Busman M."/>
            <person name="Brown D.W."/>
            <person name="Naumann T.A."/>
            <person name="Divon H.H."/>
            <person name="Lysoe E."/>
            <person name="Uhlig S."/>
            <person name="Proctor R.H."/>
        </authorList>
    </citation>
    <scope>NUCLEOTIDE SEQUENCE</scope>
    <source>
        <strain evidence="3">NRRL 22465</strain>
    </source>
</reference>
<dbReference type="OrthoDB" id="6513042at2759"/>
<feature type="compositionally biased region" description="Polar residues" evidence="1">
    <location>
        <begin position="112"/>
        <end position="133"/>
    </location>
</feature>
<evidence type="ECO:0000313" key="4">
    <source>
        <dbReference type="Proteomes" id="UP000635477"/>
    </source>
</evidence>
<feature type="compositionally biased region" description="Basic and acidic residues" evidence="1">
    <location>
        <begin position="520"/>
        <end position="537"/>
    </location>
</feature>
<name>A0A8H4XHJ9_9HYPO</name>
<sequence>MTSNPPPTSATVLDFICLFTHDLKRKQKRWQDGVLKYHTFNKRIMVYDDHSHFIGDAHWQEGGDLQPGDEFELDRGSAIVQVADCTGQREQDLTELLDKRAKDVERRRANAVTRTPGQTAGQAQTPRNDQSAHFQLRHRPLTDLVGGSSRIGRAVISPHSPYEARKMAAGPDQPQESPSEDARPSKRRKREVSPPSKMGHARSLFGATLSLTPFSSSNPAVRSQALRDRTNVIPNTTSDSARTAQLGLPVCVDSSPRSPSPSENPEKEDTSHVSRHTVPRKTVPRQTFPQRASLRELIAGNEHNASDHRPRAKEGSRHSHRGVGQPVESHPMPPKNEVVTRLVHKPLHPRANERIRPKDTEQPPSPPRTVLVDLTESAPSADSETLLDDNDQAFMDWLRPSESNPTSRKVPDQPAKSHLALTRDTSPNTASVRRPAQGDDDQEAEHVPKKARTRNDRTKPGPSTKDKTNIAIEASSAKRALNAKKSAATPETDCLPQVANGPRTELRIRSRQRRGLLMISEKRDRGRTTQDQIRDTPDTASEAQSTPEPEPPSVSIPEESHVAHSRVLHRNLSGDTAKRQRSASSRASSVNNAASDDSSSDDSEATVEKPTMEKGSDSLYQPEAAQIEDAPSPSSLAEQDIPTKRPRLRANPARRSRPKPARPFLSDDEEEQMATDSPSEHQDAQEVILEDTDTDPKSDPKPSLGPRITKMGRKSVKSREIIGFVMPPNDLPAVAFTTMSFGHRGQAEAEKKSDDNVTPKSHTDGAQVSSNQSTRTNSLAQPEGQHGASDKPEGKQPPRLINPASRGRKAARREDAAGLQPQTIVQFDPAIAPRIVPAKPAPSGSSGAQGSNGAQSALPGFMRADGGAWSRHAEDLLGMTRPSRKTPRR</sequence>
<feature type="compositionally biased region" description="Polar residues" evidence="1">
    <location>
        <begin position="209"/>
        <end position="221"/>
    </location>
</feature>
<feature type="compositionally biased region" description="Low complexity" evidence="1">
    <location>
        <begin position="837"/>
        <end position="857"/>
    </location>
</feature>
<feature type="compositionally biased region" description="Basic and acidic residues" evidence="1">
    <location>
        <begin position="304"/>
        <end position="317"/>
    </location>
</feature>
<dbReference type="GO" id="GO:0035861">
    <property type="term" value="C:site of double-strand break"/>
    <property type="evidence" value="ECO:0007669"/>
    <property type="project" value="TreeGrafter"/>
</dbReference>